<dbReference type="PROSITE" id="PS50850">
    <property type="entry name" value="MFS"/>
    <property type="match status" value="1"/>
</dbReference>
<feature type="transmembrane region" description="Helical" evidence="5">
    <location>
        <begin position="195"/>
        <end position="219"/>
    </location>
</feature>
<dbReference type="Pfam" id="PF07690">
    <property type="entry name" value="MFS_1"/>
    <property type="match status" value="1"/>
</dbReference>
<keyword evidence="4 5" id="KW-0472">Membrane</keyword>
<dbReference type="GO" id="GO:0005886">
    <property type="term" value="C:plasma membrane"/>
    <property type="evidence" value="ECO:0007669"/>
    <property type="project" value="TreeGrafter"/>
</dbReference>
<dbReference type="InterPro" id="IPR020846">
    <property type="entry name" value="MFS_dom"/>
</dbReference>
<dbReference type="GeneID" id="27717426"/>
<feature type="transmembrane region" description="Helical" evidence="5">
    <location>
        <begin position="453"/>
        <end position="474"/>
    </location>
</feature>
<dbReference type="InterPro" id="IPR011701">
    <property type="entry name" value="MFS"/>
</dbReference>
<dbReference type="PANTHER" id="PTHR23502">
    <property type="entry name" value="MAJOR FACILITATOR SUPERFAMILY"/>
    <property type="match status" value="1"/>
</dbReference>
<feature type="transmembrane region" description="Helical" evidence="5">
    <location>
        <begin position="387"/>
        <end position="412"/>
    </location>
</feature>
<feature type="domain" description="Major facilitator superfamily (MFS) profile" evidence="6">
    <location>
        <begin position="70"/>
        <end position="517"/>
    </location>
</feature>
<evidence type="ECO:0000256" key="1">
    <source>
        <dbReference type="ARBA" id="ARBA00004141"/>
    </source>
</evidence>
<dbReference type="RefSeq" id="XP_016626774.1">
    <property type="nucleotide sequence ID" value="XM_016782168.1"/>
</dbReference>
<dbReference type="Proteomes" id="UP000053411">
    <property type="component" value="Unassembled WGS sequence"/>
</dbReference>
<reference evidence="7 8" key="1">
    <citation type="submission" date="2015-01" db="EMBL/GenBank/DDBJ databases">
        <title>The Genome Sequence of Fonsecaea multimorphosa CBS 102226.</title>
        <authorList>
            <consortium name="The Broad Institute Genomics Platform"/>
            <person name="Cuomo C."/>
            <person name="de Hoog S."/>
            <person name="Gorbushina A."/>
            <person name="Stielow B."/>
            <person name="Teixiera M."/>
            <person name="Abouelleil A."/>
            <person name="Chapman S.B."/>
            <person name="Priest M."/>
            <person name="Young S.K."/>
            <person name="Wortman J."/>
            <person name="Nusbaum C."/>
            <person name="Birren B."/>
        </authorList>
    </citation>
    <scope>NUCLEOTIDE SEQUENCE [LARGE SCALE GENOMIC DNA]</scope>
    <source>
        <strain evidence="7 8">CBS 102226</strain>
    </source>
</reference>
<dbReference type="PANTHER" id="PTHR23502:SF34">
    <property type="entry name" value="PROTEIN HOL1"/>
    <property type="match status" value="1"/>
</dbReference>
<evidence type="ECO:0000256" key="5">
    <source>
        <dbReference type="SAM" id="Phobius"/>
    </source>
</evidence>
<protein>
    <recommendedName>
        <fullName evidence="6">Major facilitator superfamily (MFS) profile domain-containing protein</fullName>
    </recommendedName>
</protein>
<dbReference type="SUPFAM" id="SSF103473">
    <property type="entry name" value="MFS general substrate transporter"/>
    <property type="match status" value="1"/>
</dbReference>
<dbReference type="EMBL" id="KN848102">
    <property type="protein sequence ID" value="KIX92651.1"/>
    <property type="molecule type" value="Genomic_DNA"/>
</dbReference>
<accession>A0A0D2I5V5</accession>
<keyword evidence="2 5" id="KW-0812">Transmembrane</keyword>
<feature type="transmembrane region" description="Helical" evidence="5">
    <location>
        <begin position="105"/>
        <end position="124"/>
    </location>
</feature>
<evidence type="ECO:0000259" key="6">
    <source>
        <dbReference type="PROSITE" id="PS50850"/>
    </source>
</evidence>
<evidence type="ECO:0000313" key="8">
    <source>
        <dbReference type="Proteomes" id="UP000053411"/>
    </source>
</evidence>
<gene>
    <name evidence="7" type="ORF">Z520_11680</name>
</gene>
<proteinExistence type="predicted"/>
<feature type="transmembrane region" description="Helical" evidence="5">
    <location>
        <begin position="345"/>
        <end position="366"/>
    </location>
</feature>
<dbReference type="OrthoDB" id="5215911at2759"/>
<feature type="transmembrane region" description="Helical" evidence="5">
    <location>
        <begin position="486"/>
        <end position="504"/>
    </location>
</feature>
<name>A0A0D2I5V5_9EURO</name>
<organism evidence="7 8">
    <name type="scientific">Fonsecaea multimorphosa CBS 102226</name>
    <dbReference type="NCBI Taxonomy" id="1442371"/>
    <lineage>
        <taxon>Eukaryota</taxon>
        <taxon>Fungi</taxon>
        <taxon>Dikarya</taxon>
        <taxon>Ascomycota</taxon>
        <taxon>Pezizomycotina</taxon>
        <taxon>Eurotiomycetes</taxon>
        <taxon>Chaetothyriomycetidae</taxon>
        <taxon>Chaetothyriales</taxon>
        <taxon>Herpotrichiellaceae</taxon>
        <taxon>Fonsecaea</taxon>
    </lineage>
</organism>
<dbReference type="VEuPathDB" id="FungiDB:Z520_11680"/>
<evidence type="ECO:0000256" key="4">
    <source>
        <dbReference type="ARBA" id="ARBA00023136"/>
    </source>
</evidence>
<feature type="transmembrane region" description="Helical" evidence="5">
    <location>
        <begin position="69"/>
        <end position="93"/>
    </location>
</feature>
<dbReference type="GO" id="GO:0022857">
    <property type="term" value="F:transmembrane transporter activity"/>
    <property type="evidence" value="ECO:0007669"/>
    <property type="project" value="InterPro"/>
</dbReference>
<dbReference type="Gene3D" id="1.20.1250.20">
    <property type="entry name" value="MFS general substrate transporter like domains"/>
    <property type="match status" value="1"/>
</dbReference>
<evidence type="ECO:0000256" key="2">
    <source>
        <dbReference type="ARBA" id="ARBA00022692"/>
    </source>
</evidence>
<evidence type="ECO:0000313" key="7">
    <source>
        <dbReference type="EMBL" id="KIX92651.1"/>
    </source>
</evidence>
<keyword evidence="3 5" id="KW-1133">Transmembrane helix</keyword>
<dbReference type="InterPro" id="IPR036259">
    <property type="entry name" value="MFS_trans_sf"/>
</dbReference>
<keyword evidence="8" id="KW-1185">Reference proteome</keyword>
<feature type="transmembrane region" description="Helical" evidence="5">
    <location>
        <begin position="136"/>
        <end position="153"/>
    </location>
</feature>
<feature type="transmembrane region" description="Helical" evidence="5">
    <location>
        <begin position="418"/>
        <end position="441"/>
    </location>
</feature>
<dbReference type="AlphaFoldDB" id="A0A0D2I5V5"/>
<feature type="transmembrane region" description="Helical" evidence="5">
    <location>
        <begin position="225"/>
        <end position="244"/>
    </location>
</feature>
<sequence length="517" mass="57171">MSSKEVPATVHQETEFAPANERAKAHGQLGAAHLFIEDSVGNVTGRVLIPRPTDDPKDPLTWTRTRKEIAFWSISYFIFLSNYTVASISPGLVAIQEHFEVTGSYASYFITMPVLFIGIGNLFWIPLSRKIGKRPVLILSSLTFFLSCLWSAVAKSGGSMLGSRIIQGFGASCPDAMGPAVVADLFFVHERGQKLGWYTLVIAFGNSFGAIFAGLITNATPNWRWIFWMDAIVTGVLFLLMVFAMPETNFERPTATEMGETEDLAPVLTQEKRSHLSYVQSLKVTSFYDKKTSLLKHFWRPLTLTVYPAVWYAGLTQGVGVGWVILQQTANSIFYPALYNYSGLAVGNINVANIISACIACLYGGIGSDMLVAWITKRRGGYFQPEYRLWGALPIFPFVPLSLMLWGCALYYKLDPFVGIAGFGITYGVLCAISPIALTYLVDCYRPLAGETLTIATAIKNVFAFGICFAVVPWIQKDGFIKVSGYSTLIEGLIFVSTIPLYIYGERIRNWTSKLSI</sequence>
<feature type="transmembrane region" description="Helical" evidence="5">
    <location>
        <begin position="304"/>
        <end position="325"/>
    </location>
</feature>
<comment type="subcellular location">
    <subcellularLocation>
        <location evidence="1">Membrane</location>
        <topology evidence="1">Multi-pass membrane protein</topology>
    </subcellularLocation>
</comment>
<evidence type="ECO:0000256" key="3">
    <source>
        <dbReference type="ARBA" id="ARBA00022989"/>
    </source>
</evidence>